<comment type="caution">
    <text evidence="2">The sequence shown here is derived from an EMBL/GenBank/DDBJ whole genome shotgun (WGS) entry which is preliminary data.</text>
</comment>
<accession>A0A9W8R460</accession>
<reference evidence="2" key="1">
    <citation type="submission" date="2022-09" db="EMBL/GenBank/DDBJ databases">
        <title>Fusarium specimens isolated from Avocado Roots.</title>
        <authorList>
            <person name="Stajich J."/>
            <person name="Roper C."/>
            <person name="Heimlech-Rivalta G."/>
        </authorList>
    </citation>
    <scope>NUCLEOTIDE SEQUENCE</scope>
    <source>
        <strain evidence="2">A02</strain>
    </source>
</reference>
<evidence type="ECO:0000256" key="1">
    <source>
        <dbReference type="SAM" id="MobiDB-lite"/>
    </source>
</evidence>
<dbReference type="Proteomes" id="UP001152087">
    <property type="component" value="Unassembled WGS sequence"/>
</dbReference>
<keyword evidence="3" id="KW-1185">Reference proteome</keyword>
<organism evidence="2 3">
    <name type="scientific">Fusarium falciforme</name>
    <dbReference type="NCBI Taxonomy" id="195108"/>
    <lineage>
        <taxon>Eukaryota</taxon>
        <taxon>Fungi</taxon>
        <taxon>Dikarya</taxon>
        <taxon>Ascomycota</taxon>
        <taxon>Pezizomycotina</taxon>
        <taxon>Sordariomycetes</taxon>
        <taxon>Hypocreomycetidae</taxon>
        <taxon>Hypocreales</taxon>
        <taxon>Nectriaceae</taxon>
        <taxon>Fusarium</taxon>
        <taxon>Fusarium solani species complex</taxon>
    </lineage>
</organism>
<gene>
    <name evidence="2" type="ORF">NW755_008458</name>
</gene>
<sequence>MPASRRKVEVAYGGLLDALREAIERLIQPGRFMFDMKAEYARAEQNRRKEREARGGQSETAAGSSELEKTIDDASQLLPLMTRKSDNPRPMMVGIGETSNHLTASDTGPTLLPRLQTELEPWQAVGVTKLLQSTESMFKGALLCDGDGTGKSHGTDSSSDQAKADATTLWVCPRCLFP</sequence>
<feature type="compositionally biased region" description="Basic and acidic residues" evidence="1">
    <location>
        <begin position="45"/>
        <end position="54"/>
    </location>
</feature>
<protein>
    <submittedName>
        <fullName evidence="2">Uncharacterized protein</fullName>
    </submittedName>
</protein>
<dbReference type="EMBL" id="JAOQAV010000023">
    <property type="protein sequence ID" value="KAJ4185465.1"/>
    <property type="molecule type" value="Genomic_DNA"/>
</dbReference>
<evidence type="ECO:0000313" key="2">
    <source>
        <dbReference type="EMBL" id="KAJ4185465.1"/>
    </source>
</evidence>
<proteinExistence type="predicted"/>
<dbReference type="AlphaFoldDB" id="A0A9W8R460"/>
<name>A0A9W8R460_9HYPO</name>
<evidence type="ECO:0000313" key="3">
    <source>
        <dbReference type="Proteomes" id="UP001152087"/>
    </source>
</evidence>
<feature type="region of interest" description="Disordered" evidence="1">
    <location>
        <begin position="45"/>
        <end position="69"/>
    </location>
</feature>